<keyword evidence="1" id="KW-1133">Transmembrane helix</keyword>
<name>A0A1F6LVQ3_9BACT</name>
<reference evidence="2 3" key="1">
    <citation type="journal article" date="2016" name="Nat. Commun.">
        <title>Thousands of microbial genomes shed light on interconnected biogeochemical processes in an aquifer system.</title>
        <authorList>
            <person name="Anantharaman K."/>
            <person name="Brown C.T."/>
            <person name="Hug L.A."/>
            <person name="Sharon I."/>
            <person name="Castelle C.J."/>
            <person name="Probst A.J."/>
            <person name="Thomas B.C."/>
            <person name="Singh A."/>
            <person name="Wilkins M.J."/>
            <person name="Karaoz U."/>
            <person name="Brodie E.L."/>
            <person name="Williams K.H."/>
            <person name="Hubbard S.S."/>
            <person name="Banfield J.F."/>
        </authorList>
    </citation>
    <scope>NUCLEOTIDE SEQUENCE [LARGE SCALE GENOMIC DNA]</scope>
</reference>
<comment type="caution">
    <text evidence="2">The sequence shown here is derived from an EMBL/GenBank/DDBJ whole genome shotgun (WGS) entry which is preliminary data.</text>
</comment>
<sequence length="128" mass="14269">MDHELLYTPPNDLALRIMRQVAVQNYRHATRLFWSRISIGACAVATVPNVVTFWAEENAQTGFMEIMVTIASNISASVVAWREVLWSLIESVPVMSISMVLFVTLVAATTIISSIRSLKMLTVPHYAS</sequence>
<feature type="transmembrane region" description="Helical" evidence="1">
    <location>
        <begin position="33"/>
        <end position="55"/>
    </location>
</feature>
<accession>A0A1F6LVQ3</accession>
<organism evidence="2 3">
    <name type="scientific">Candidatus Magasanikbacteria bacterium RIFCSPHIGHO2_01_FULL_50_8</name>
    <dbReference type="NCBI Taxonomy" id="1798674"/>
    <lineage>
        <taxon>Bacteria</taxon>
        <taxon>Candidatus Magasanikiibacteriota</taxon>
    </lineage>
</organism>
<keyword evidence="1" id="KW-0812">Transmembrane</keyword>
<feature type="transmembrane region" description="Helical" evidence="1">
    <location>
        <begin position="93"/>
        <end position="112"/>
    </location>
</feature>
<keyword evidence="1" id="KW-0472">Membrane</keyword>
<evidence type="ECO:0000256" key="1">
    <source>
        <dbReference type="SAM" id="Phobius"/>
    </source>
</evidence>
<protein>
    <submittedName>
        <fullName evidence="2">Uncharacterized protein</fullName>
    </submittedName>
</protein>
<dbReference type="Proteomes" id="UP000176329">
    <property type="component" value="Unassembled WGS sequence"/>
</dbReference>
<gene>
    <name evidence="2" type="ORF">A2848_01725</name>
</gene>
<evidence type="ECO:0000313" key="2">
    <source>
        <dbReference type="EMBL" id="OGH63373.1"/>
    </source>
</evidence>
<dbReference type="AlphaFoldDB" id="A0A1F6LVQ3"/>
<evidence type="ECO:0000313" key="3">
    <source>
        <dbReference type="Proteomes" id="UP000176329"/>
    </source>
</evidence>
<dbReference type="EMBL" id="MFPV01000005">
    <property type="protein sequence ID" value="OGH63373.1"/>
    <property type="molecule type" value="Genomic_DNA"/>
</dbReference>
<proteinExistence type="predicted"/>